<comment type="caution">
    <text evidence="1">The sequence shown here is derived from an EMBL/GenBank/DDBJ whole genome shotgun (WGS) entry which is preliminary data.</text>
</comment>
<organism evidence="1 2">
    <name type="scientific">Hypoxylon rubiginosum</name>
    <dbReference type="NCBI Taxonomy" id="110542"/>
    <lineage>
        <taxon>Eukaryota</taxon>
        <taxon>Fungi</taxon>
        <taxon>Dikarya</taxon>
        <taxon>Ascomycota</taxon>
        <taxon>Pezizomycotina</taxon>
        <taxon>Sordariomycetes</taxon>
        <taxon>Xylariomycetidae</taxon>
        <taxon>Xylariales</taxon>
        <taxon>Hypoxylaceae</taxon>
        <taxon>Hypoxylon</taxon>
    </lineage>
</organism>
<dbReference type="Proteomes" id="UP001497680">
    <property type="component" value="Unassembled WGS sequence"/>
</dbReference>
<dbReference type="EMBL" id="MU394315">
    <property type="protein sequence ID" value="KAI6086510.1"/>
    <property type="molecule type" value="Genomic_DNA"/>
</dbReference>
<evidence type="ECO:0000313" key="1">
    <source>
        <dbReference type="EMBL" id="KAI6086510.1"/>
    </source>
</evidence>
<keyword evidence="2" id="KW-1185">Reference proteome</keyword>
<name>A0ACC0D1T8_9PEZI</name>
<sequence length="487" mass="52142">MRDTHNQTSDEETTALLSDERSNTSTRSDASASKMPGFVPEFALPIALLAALAMASTAATAYFAYATLLCRDPNHCQDGETSRYAGFVAGATCVSNILGTSTLGFLQKKAVSHRKLGLLLWMLCRSMSAVMLLVGVSVHNIYAALSGRIFEGLASDNLLHFILNAIYAQSEVKDKTSSLISYSLALYMIGISVSPFIAGLFQNFIISFFIAIGLFIVILAYVQIGLVGYTASKKHSGEDGEINTDENPIGNGILRRLKAWSSTVFSPLGPFRGRPAHICIGLSLFCYNIIQSYIFNALLIYTSTRFGFTGKENGFIISIAHSVAALYIFASLFLVPWIMQQLRDRGISQASQSPSGAQNRDILLAISSLTIQSVSIVALGFVNQPGQVYFITVLLAIGLPVPSFIKAYFVGFFDGTEKPTALAALSMMEMLGSVLGPLVLGGLQSYFAATGGIFFVAAGLGGISLNFLVVGSIVLSRKDAADSDTMS</sequence>
<reference evidence="1 2" key="1">
    <citation type="journal article" date="2022" name="New Phytol.">
        <title>Ecological generalism drives hyperdiversity of secondary metabolite gene clusters in xylarialean endophytes.</title>
        <authorList>
            <person name="Franco M.E.E."/>
            <person name="Wisecaver J.H."/>
            <person name="Arnold A.E."/>
            <person name="Ju Y.M."/>
            <person name="Slot J.C."/>
            <person name="Ahrendt S."/>
            <person name="Moore L.P."/>
            <person name="Eastman K.E."/>
            <person name="Scott K."/>
            <person name="Konkel Z."/>
            <person name="Mondo S.J."/>
            <person name="Kuo A."/>
            <person name="Hayes R.D."/>
            <person name="Haridas S."/>
            <person name="Andreopoulos B."/>
            <person name="Riley R."/>
            <person name="LaButti K."/>
            <person name="Pangilinan J."/>
            <person name="Lipzen A."/>
            <person name="Amirebrahimi M."/>
            <person name="Yan J."/>
            <person name="Adam C."/>
            <person name="Keymanesh K."/>
            <person name="Ng V."/>
            <person name="Louie K."/>
            <person name="Northen T."/>
            <person name="Drula E."/>
            <person name="Henrissat B."/>
            <person name="Hsieh H.M."/>
            <person name="Youens-Clark K."/>
            <person name="Lutzoni F."/>
            <person name="Miadlikowska J."/>
            <person name="Eastwood D.C."/>
            <person name="Hamelin R.C."/>
            <person name="Grigoriev I.V."/>
            <person name="U'Ren J.M."/>
        </authorList>
    </citation>
    <scope>NUCLEOTIDE SEQUENCE [LARGE SCALE GENOMIC DNA]</scope>
    <source>
        <strain evidence="1 2">ER1909</strain>
    </source>
</reference>
<gene>
    <name evidence="1" type="ORF">F4821DRAFT_238406</name>
</gene>
<protein>
    <submittedName>
        <fullName evidence="1">Major facilitator superfamily domain-containing protein</fullName>
    </submittedName>
</protein>
<evidence type="ECO:0000313" key="2">
    <source>
        <dbReference type="Proteomes" id="UP001497680"/>
    </source>
</evidence>
<accession>A0ACC0D1T8</accession>
<proteinExistence type="predicted"/>